<evidence type="ECO:0000256" key="3">
    <source>
        <dbReference type="SAM" id="MobiDB-lite"/>
    </source>
</evidence>
<dbReference type="SUPFAM" id="SSF53474">
    <property type="entry name" value="alpha/beta-Hydrolases"/>
    <property type="match status" value="1"/>
</dbReference>
<evidence type="ECO:0000313" key="6">
    <source>
        <dbReference type="EMBL" id="MBZ2209695.1"/>
    </source>
</evidence>
<dbReference type="Proteomes" id="UP000809349">
    <property type="component" value="Unassembled WGS sequence"/>
</dbReference>
<dbReference type="EMBL" id="JAFBIL020000009">
    <property type="protein sequence ID" value="MBZ2209695.1"/>
    <property type="molecule type" value="Genomic_DNA"/>
</dbReference>
<dbReference type="GO" id="GO:0016787">
    <property type="term" value="F:hydrolase activity"/>
    <property type="evidence" value="ECO:0007669"/>
    <property type="project" value="UniProtKB-KW"/>
</dbReference>
<keyword evidence="1" id="KW-0808">Transferase</keyword>
<evidence type="ECO:0000256" key="1">
    <source>
        <dbReference type="ARBA" id="ARBA00022679"/>
    </source>
</evidence>
<dbReference type="Gene3D" id="3.40.50.1820">
    <property type="entry name" value="alpha/beta hydrolase"/>
    <property type="match status" value="1"/>
</dbReference>
<organism evidence="6 7">
    <name type="scientific">Massilia soli</name>
    <dbReference type="NCBI Taxonomy" id="2792854"/>
    <lineage>
        <taxon>Bacteria</taxon>
        <taxon>Pseudomonadati</taxon>
        <taxon>Pseudomonadota</taxon>
        <taxon>Betaproteobacteria</taxon>
        <taxon>Burkholderiales</taxon>
        <taxon>Oxalobacteraceae</taxon>
        <taxon>Telluria group</taxon>
        <taxon>Massilia</taxon>
    </lineage>
</organism>
<gene>
    <name evidence="6" type="ORF">I4X03_020695</name>
</gene>
<feature type="domain" description="Poly-beta-hydroxybutyrate polymerase N-terminal" evidence="4">
    <location>
        <begin position="113"/>
        <end position="282"/>
    </location>
</feature>
<evidence type="ECO:0000259" key="4">
    <source>
        <dbReference type="Pfam" id="PF07167"/>
    </source>
</evidence>
<dbReference type="RefSeq" id="WP_370660543.1">
    <property type="nucleotide sequence ID" value="NZ_JAFBIL020000009.1"/>
</dbReference>
<name>A0ABS7SUT7_9BURK</name>
<protein>
    <submittedName>
        <fullName evidence="6">Alpha/beta fold hydrolase</fullName>
    </submittedName>
</protein>
<dbReference type="InterPro" id="IPR022211">
    <property type="entry name" value="PHBC_N"/>
</dbReference>
<accession>A0ABS7SUT7</accession>
<dbReference type="InterPro" id="IPR010941">
    <property type="entry name" value="PhaC_N"/>
</dbReference>
<keyword evidence="6" id="KW-0378">Hydrolase</keyword>
<keyword evidence="7" id="KW-1185">Reference proteome</keyword>
<evidence type="ECO:0000256" key="2">
    <source>
        <dbReference type="ARBA" id="ARBA00023315"/>
    </source>
</evidence>
<evidence type="ECO:0000313" key="7">
    <source>
        <dbReference type="Proteomes" id="UP000809349"/>
    </source>
</evidence>
<feature type="region of interest" description="Disordered" evidence="3">
    <location>
        <begin position="1"/>
        <end position="30"/>
    </location>
</feature>
<keyword evidence="2" id="KW-0012">Acyltransferase</keyword>
<sequence length="599" mass="67346">MSKPAHAHTSHTLEVANQRAPRSDLAGVRPTDIEPPSNLDRMLHATMAQFTQGISPTSLALAWGDWMLHLAQSPGKWQRLAEKAWNKDMRWLGYAMRSTFGQAAAPCIDPLPQDRRFRGDAWQRWPYNLMQQAFLLNQQWWHNATTGIDGVTTHHEQVVSFVARQLLDLVSPVNFIATNPEVSRSTAREHGANLVRGAINLLEDISLQRRGLPPKGAEAFRPGIEVAVTPGEVVFRNHLIELIQYAPATPSVHAEPVLIVPAWIMKYYIMDLSPHNSLVRYLVSQGHTVFMISWHNPTVEDRDLGLDDYLHEGVMRAFDTLRERLPGKKVNAVGYCLGGTLLSIAAAAYEHDQRAYLNSITLLAAQTDFSEAGELMLFIDESQVAWLEDLMWQQGYLDNSQMAGAFRLLRSNDLVWSVAVSQYLLGERAPMNDLMAWNADATRMPFRMHSDYLRRLFLNNDLFSGRYRVNGKPIALSDVHVPVFAVATMTDHVAPWRSVYKVHLMSHCDVNFVLASGGHNAGIISEPGRAGRRYYTAAHKRGARYVDPDKWIALAEEKPGSWWPEWHAWLEQVSPTGMVAARPVTGSLGAAPGRYVLER</sequence>
<feature type="domain" description="Poly-beta-hydroxybutyrate polymerase N-terminal" evidence="5">
    <location>
        <begin position="36"/>
        <end position="76"/>
    </location>
</feature>
<dbReference type="InterPro" id="IPR051321">
    <property type="entry name" value="PHA/PHB_synthase"/>
</dbReference>
<dbReference type="Pfam" id="PF12551">
    <property type="entry name" value="PHBC_N"/>
    <property type="match status" value="1"/>
</dbReference>
<dbReference type="InterPro" id="IPR029058">
    <property type="entry name" value="AB_hydrolase_fold"/>
</dbReference>
<dbReference type="PANTHER" id="PTHR36837">
    <property type="entry name" value="POLY(3-HYDROXYALKANOATE) POLYMERASE SUBUNIT PHAC"/>
    <property type="match status" value="1"/>
</dbReference>
<evidence type="ECO:0000259" key="5">
    <source>
        <dbReference type="Pfam" id="PF12551"/>
    </source>
</evidence>
<proteinExistence type="predicted"/>
<dbReference type="PANTHER" id="PTHR36837:SF5">
    <property type="entry name" value="POLY-3-HYDROXYBUTYRATE SYNTHASE"/>
    <property type="match status" value="1"/>
</dbReference>
<reference evidence="6 7" key="1">
    <citation type="submission" date="2021-08" db="EMBL/GenBank/DDBJ databases">
        <title>Massilia sp. R798.</title>
        <authorList>
            <person name="Baek J.H."/>
            <person name="Jung H.S."/>
            <person name="Kim K.R."/>
            <person name="Jeon C.O."/>
        </authorList>
    </citation>
    <scope>NUCLEOTIDE SEQUENCE [LARGE SCALE GENOMIC DNA]</scope>
    <source>
        <strain evidence="6 7">R798</strain>
    </source>
</reference>
<dbReference type="Pfam" id="PF07167">
    <property type="entry name" value="PhaC_N"/>
    <property type="match status" value="1"/>
</dbReference>
<comment type="caution">
    <text evidence="6">The sequence shown here is derived from an EMBL/GenBank/DDBJ whole genome shotgun (WGS) entry which is preliminary data.</text>
</comment>